<dbReference type="EC" id="3.6.1.55" evidence="11"/>
<evidence type="ECO:0000313" key="14">
    <source>
        <dbReference type="Proteomes" id="UP001291999"/>
    </source>
</evidence>
<evidence type="ECO:0000256" key="4">
    <source>
        <dbReference type="ARBA" id="ARBA00022705"/>
    </source>
</evidence>
<evidence type="ECO:0000256" key="3">
    <source>
        <dbReference type="ARBA" id="ARBA00022457"/>
    </source>
</evidence>
<accession>A0ABU5K867</accession>
<dbReference type="InterPro" id="IPR020476">
    <property type="entry name" value="Nudix_hydrolase"/>
</dbReference>
<dbReference type="GO" id="GO:0016787">
    <property type="term" value="F:hydrolase activity"/>
    <property type="evidence" value="ECO:0007669"/>
    <property type="project" value="UniProtKB-KW"/>
</dbReference>
<keyword evidence="4" id="KW-0235">DNA replication</keyword>
<keyword evidence="7 13" id="KW-0378">Hydrolase</keyword>
<reference evidence="13 14" key="1">
    <citation type="submission" date="2023-11" db="EMBL/GenBank/DDBJ databases">
        <title>Novel species in genus Nocardioides.</title>
        <authorList>
            <person name="Zhou H."/>
        </authorList>
    </citation>
    <scope>NUCLEOTIDE SEQUENCE [LARGE SCALE GENOMIC DNA]</scope>
    <source>
        <strain evidence="13 14">S-58</strain>
    </source>
</reference>
<comment type="cofactor">
    <cofactor evidence="1">
        <name>Mg(2+)</name>
        <dbReference type="ChEBI" id="CHEBI:18420"/>
    </cofactor>
</comment>
<dbReference type="PRINTS" id="PR00502">
    <property type="entry name" value="NUDIXFAMILY"/>
</dbReference>
<organism evidence="13 14">
    <name type="scientific">Nocardioides renjunii</name>
    <dbReference type="NCBI Taxonomy" id="3095075"/>
    <lineage>
        <taxon>Bacteria</taxon>
        <taxon>Bacillati</taxon>
        <taxon>Actinomycetota</taxon>
        <taxon>Actinomycetes</taxon>
        <taxon>Propionibacteriales</taxon>
        <taxon>Nocardioidaceae</taxon>
        <taxon>Nocardioides</taxon>
    </lineage>
</organism>
<evidence type="ECO:0000256" key="8">
    <source>
        <dbReference type="ARBA" id="ARBA00022842"/>
    </source>
</evidence>
<comment type="similarity">
    <text evidence="2">Belongs to the Nudix hydrolase family.</text>
</comment>
<evidence type="ECO:0000259" key="12">
    <source>
        <dbReference type="PROSITE" id="PS51462"/>
    </source>
</evidence>
<dbReference type="SUPFAM" id="SSF55811">
    <property type="entry name" value="Nudix"/>
    <property type="match status" value="1"/>
</dbReference>
<dbReference type="EMBL" id="JAXQPW010000001">
    <property type="protein sequence ID" value="MDZ5660669.1"/>
    <property type="molecule type" value="Genomic_DNA"/>
</dbReference>
<dbReference type="InterPro" id="IPR047127">
    <property type="entry name" value="MutT-like"/>
</dbReference>
<dbReference type="PROSITE" id="PS51462">
    <property type="entry name" value="NUDIX"/>
    <property type="match status" value="1"/>
</dbReference>
<comment type="caution">
    <text evidence="13">The sequence shown here is derived from an EMBL/GenBank/DDBJ whole genome shotgun (WGS) entry which is preliminary data.</text>
</comment>
<dbReference type="PANTHER" id="PTHR47707">
    <property type="entry name" value="8-OXO-DGTP DIPHOSPHATASE"/>
    <property type="match status" value="1"/>
</dbReference>
<dbReference type="Pfam" id="PF00293">
    <property type="entry name" value="NUDIX"/>
    <property type="match status" value="1"/>
</dbReference>
<comment type="catalytic activity">
    <reaction evidence="10">
        <text>8-oxo-dGTP + H2O = 8-oxo-dGMP + diphosphate + H(+)</text>
        <dbReference type="Rhea" id="RHEA:31575"/>
        <dbReference type="ChEBI" id="CHEBI:15377"/>
        <dbReference type="ChEBI" id="CHEBI:15378"/>
        <dbReference type="ChEBI" id="CHEBI:33019"/>
        <dbReference type="ChEBI" id="CHEBI:63224"/>
        <dbReference type="ChEBI" id="CHEBI:77896"/>
        <dbReference type="EC" id="3.6.1.55"/>
    </reaction>
</comment>
<protein>
    <recommendedName>
        <fullName evidence="11">8-oxo-dGTP diphosphatase</fullName>
        <ecNumber evidence="11">3.6.1.55</ecNumber>
    </recommendedName>
</protein>
<keyword evidence="8" id="KW-0460">Magnesium</keyword>
<keyword evidence="6" id="KW-0227">DNA damage</keyword>
<evidence type="ECO:0000256" key="2">
    <source>
        <dbReference type="ARBA" id="ARBA00005582"/>
    </source>
</evidence>
<feature type="domain" description="Nudix hydrolase" evidence="12">
    <location>
        <begin position="22"/>
        <end position="146"/>
    </location>
</feature>
<keyword evidence="14" id="KW-1185">Reference proteome</keyword>
<dbReference type="Gene3D" id="3.90.79.10">
    <property type="entry name" value="Nucleoside Triphosphate Pyrophosphohydrolase"/>
    <property type="match status" value="1"/>
</dbReference>
<evidence type="ECO:0000256" key="11">
    <source>
        <dbReference type="ARBA" id="ARBA00038905"/>
    </source>
</evidence>
<evidence type="ECO:0000256" key="1">
    <source>
        <dbReference type="ARBA" id="ARBA00001946"/>
    </source>
</evidence>
<dbReference type="InterPro" id="IPR000086">
    <property type="entry name" value="NUDIX_hydrolase_dom"/>
</dbReference>
<sequence length="156" mass="17062">MEASASGPWADANRRDATAMVRQIHVVGAVIISGCNVLCVQRGPDGPLPLMWEFPGGKIEAGETPQAALKREIYEELLCEVAVGDEVTTTSYKYEFGVVHLTTFYCELVHGSPQLVEHAALKWSDARELRSLEWAPADIPAIEIIMQRLGPAQTSN</sequence>
<evidence type="ECO:0000256" key="9">
    <source>
        <dbReference type="ARBA" id="ARBA00023204"/>
    </source>
</evidence>
<proteinExistence type="inferred from homology"/>
<dbReference type="RefSeq" id="WP_322423126.1">
    <property type="nucleotide sequence ID" value="NZ_JAXQPW010000001.1"/>
</dbReference>
<evidence type="ECO:0000256" key="10">
    <source>
        <dbReference type="ARBA" id="ARBA00035861"/>
    </source>
</evidence>
<evidence type="ECO:0000256" key="7">
    <source>
        <dbReference type="ARBA" id="ARBA00022801"/>
    </source>
</evidence>
<evidence type="ECO:0000256" key="5">
    <source>
        <dbReference type="ARBA" id="ARBA00022723"/>
    </source>
</evidence>
<keyword evidence="9" id="KW-0234">DNA repair</keyword>
<keyword evidence="3" id="KW-0515">Mutator protein</keyword>
<name>A0ABU5K867_9ACTN</name>
<dbReference type="Proteomes" id="UP001291999">
    <property type="component" value="Unassembled WGS sequence"/>
</dbReference>
<evidence type="ECO:0000256" key="6">
    <source>
        <dbReference type="ARBA" id="ARBA00022763"/>
    </source>
</evidence>
<gene>
    <name evidence="13" type="ORF">SFC79_02735</name>
</gene>
<keyword evidence="5" id="KW-0479">Metal-binding</keyword>
<dbReference type="InterPro" id="IPR015797">
    <property type="entry name" value="NUDIX_hydrolase-like_dom_sf"/>
</dbReference>
<evidence type="ECO:0000313" key="13">
    <source>
        <dbReference type="EMBL" id="MDZ5660669.1"/>
    </source>
</evidence>
<dbReference type="CDD" id="cd03425">
    <property type="entry name" value="NUDIX_MutT_NudA_like"/>
    <property type="match status" value="1"/>
</dbReference>
<dbReference type="PANTHER" id="PTHR47707:SF1">
    <property type="entry name" value="NUDIX HYDROLASE FAMILY PROTEIN"/>
    <property type="match status" value="1"/>
</dbReference>